<keyword evidence="5 7" id="KW-1133">Transmembrane helix</keyword>
<evidence type="ECO:0000256" key="1">
    <source>
        <dbReference type="ARBA" id="ARBA00004141"/>
    </source>
</evidence>
<feature type="transmembrane region" description="Helical" evidence="7">
    <location>
        <begin position="295"/>
        <end position="315"/>
    </location>
</feature>
<dbReference type="SUPFAM" id="SSF47473">
    <property type="entry name" value="EF-hand"/>
    <property type="match status" value="1"/>
</dbReference>
<keyword evidence="4" id="KW-0106">Calcium</keyword>
<dbReference type="CDD" id="cd00051">
    <property type="entry name" value="EFh"/>
    <property type="match status" value="1"/>
</dbReference>
<evidence type="ECO:0000259" key="8">
    <source>
        <dbReference type="PROSITE" id="PS50222"/>
    </source>
</evidence>
<dbReference type="InterPro" id="IPR002048">
    <property type="entry name" value="EF_hand_dom"/>
</dbReference>
<dbReference type="InterPro" id="IPR018247">
    <property type="entry name" value="EF_Hand_1_Ca_BS"/>
</dbReference>
<evidence type="ECO:0000256" key="7">
    <source>
        <dbReference type="SAM" id="Phobius"/>
    </source>
</evidence>
<dbReference type="PANTHER" id="PTHR45840">
    <property type="entry name" value="RHOMBOID-RELATED PROTEIN"/>
    <property type="match status" value="1"/>
</dbReference>
<feature type="transmembrane region" description="Helical" evidence="7">
    <location>
        <begin position="233"/>
        <end position="255"/>
    </location>
</feature>
<dbReference type="Proteomes" id="UP001159042">
    <property type="component" value="Unassembled WGS sequence"/>
</dbReference>
<feature type="transmembrane region" description="Helical" evidence="7">
    <location>
        <begin position="132"/>
        <end position="151"/>
    </location>
</feature>
<accession>A0AAV8VTM1</accession>
<keyword evidence="3 7" id="KW-0812">Transmembrane</keyword>
<dbReference type="GO" id="GO:0005509">
    <property type="term" value="F:calcium ion binding"/>
    <property type="evidence" value="ECO:0007669"/>
    <property type="project" value="InterPro"/>
</dbReference>
<evidence type="ECO:0000313" key="9">
    <source>
        <dbReference type="EMBL" id="KAJ8917332.1"/>
    </source>
</evidence>
<comment type="caution">
    <text evidence="9">The sequence shown here is derived from an EMBL/GenBank/DDBJ whole genome shotgun (WGS) entry which is preliminary data.</text>
</comment>
<sequence>VRASATPYHEKLLWGYAFIFKPNNSFQCDSDDDGRVSVAELRTFLANNEGYVPDRVVKCLHRCFDKNQDHQLDFDEFLDLMIDPAVTSTFKRIGSRYLKFVAPSSIRRRSLTLRRNISNTGLYEEEITFNQYTVGMLVLSIVQIVCYYVDMELDYAIRDYTEFNSRKKYQVWRYVTFVLDHGSALHLYGNVAVQLILGLPLEMVHSWRVLVIYLAGAVGGCLVQAVACDDCALIGGSPGVFSFYSAHLAIVIMNWREMSHPIVHLIIFLILIIFGAIRDYFMYMYESDQGISSNISYLSHIGGIVPGFLLGIIVLRNIRKTKMEKIVWNLSVVILCCLTVGFVVYNITMEFMH</sequence>
<keyword evidence="6 7" id="KW-0472">Membrane</keyword>
<evidence type="ECO:0000256" key="2">
    <source>
        <dbReference type="ARBA" id="ARBA00009045"/>
    </source>
</evidence>
<evidence type="ECO:0000256" key="5">
    <source>
        <dbReference type="ARBA" id="ARBA00022989"/>
    </source>
</evidence>
<proteinExistence type="inferred from homology"/>
<evidence type="ECO:0000313" key="10">
    <source>
        <dbReference type="Proteomes" id="UP001159042"/>
    </source>
</evidence>
<comment type="subcellular location">
    <subcellularLocation>
        <location evidence="1">Membrane</location>
        <topology evidence="1">Multi-pass membrane protein</topology>
    </subcellularLocation>
</comment>
<feature type="transmembrane region" description="Helical" evidence="7">
    <location>
        <begin position="209"/>
        <end position="227"/>
    </location>
</feature>
<dbReference type="AlphaFoldDB" id="A0AAV8VTM1"/>
<feature type="non-terminal residue" evidence="9">
    <location>
        <position position="1"/>
    </location>
</feature>
<comment type="similarity">
    <text evidence="2">Belongs to the peptidase S54 family.</text>
</comment>
<dbReference type="GO" id="GO:0004252">
    <property type="term" value="F:serine-type endopeptidase activity"/>
    <property type="evidence" value="ECO:0007669"/>
    <property type="project" value="InterPro"/>
</dbReference>
<evidence type="ECO:0000256" key="3">
    <source>
        <dbReference type="ARBA" id="ARBA00022692"/>
    </source>
</evidence>
<dbReference type="Gene3D" id="1.10.238.10">
    <property type="entry name" value="EF-hand"/>
    <property type="match status" value="1"/>
</dbReference>
<dbReference type="InterPro" id="IPR022764">
    <property type="entry name" value="Peptidase_S54_rhomboid_dom"/>
</dbReference>
<feature type="transmembrane region" description="Helical" evidence="7">
    <location>
        <begin position="327"/>
        <end position="347"/>
    </location>
</feature>
<dbReference type="PROSITE" id="PS50222">
    <property type="entry name" value="EF_HAND_2"/>
    <property type="match status" value="1"/>
</dbReference>
<protein>
    <recommendedName>
        <fullName evidence="8">EF-hand domain-containing protein</fullName>
    </recommendedName>
</protein>
<reference evidence="9 10" key="1">
    <citation type="journal article" date="2023" name="Insect Mol. Biol.">
        <title>Genome sequencing provides insights into the evolution of gene families encoding plant cell wall-degrading enzymes in longhorned beetles.</title>
        <authorList>
            <person name="Shin N.R."/>
            <person name="Okamura Y."/>
            <person name="Kirsch R."/>
            <person name="Pauchet Y."/>
        </authorList>
    </citation>
    <scope>NUCLEOTIDE SEQUENCE [LARGE SCALE GENOMIC DNA]</scope>
    <source>
        <strain evidence="9">EAD_L_NR</strain>
    </source>
</reference>
<evidence type="ECO:0000256" key="4">
    <source>
        <dbReference type="ARBA" id="ARBA00022837"/>
    </source>
</evidence>
<dbReference type="PROSITE" id="PS00018">
    <property type="entry name" value="EF_HAND_1"/>
    <property type="match status" value="2"/>
</dbReference>
<dbReference type="InterPro" id="IPR035952">
    <property type="entry name" value="Rhomboid-like_sf"/>
</dbReference>
<dbReference type="InterPro" id="IPR051739">
    <property type="entry name" value="Rhomboid_IM_Serine_Proteases"/>
</dbReference>
<gene>
    <name evidence="9" type="ORF">NQ315_002354</name>
</gene>
<name>A0AAV8VTM1_9CUCU</name>
<organism evidence="9 10">
    <name type="scientific">Exocentrus adspersus</name>
    <dbReference type="NCBI Taxonomy" id="1586481"/>
    <lineage>
        <taxon>Eukaryota</taxon>
        <taxon>Metazoa</taxon>
        <taxon>Ecdysozoa</taxon>
        <taxon>Arthropoda</taxon>
        <taxon>Hexapoda</taxon>
        <taxon>Insecta</taxon>
        <taxon>Pterygota</taxon>
        <taxon>Neoptera</taxon>
        <taxon>Endopterygota</taxon>
        <taxon>Coleoptera</taxon>
        <taxon>Polyphaga</taxon>
        <taxon>Cucujiformia</taxon>
        <taxon>Chrysomeloidea</taxon>
        <taxon>Cerambycidae</taxon>
        <taxon>Lamiinae</taxon>
        <taxon>Acanthocinini</taxon>
        <taxon>Exocentrus</taxon>
    </lineage>
</organism>
<keyword evidence="10" id="KW-1185">Reference proteome</keyword>
<dbReference type="PANTHER" id="PTHR45840:SF8">
    <property type="entry name" value="RHOMBOID PROTEASE"/>
    <property type="match status" value="1"/>
</dbReference>
<dbReference type="GO" id="GO:0016020">
    <property type="term" value="C:membrane"/>
    <property type="evidence" value="ECO:0007669"/>
    <property type="project" value="UniProtKB-SubCell"/>
</dbReference>
<dbReference type="SUPFAM" id="SSF144091">
    <property type="entry name" value="Rhomboid-like"/>
    <property type="match status" value="1"/>
</dbReference>
<feature type="transmembrane region" description="Helical" evidence="7">
    <location>
        <begin position="262"/>
        <end position="283"/>
    </location>
</feature>
<dbReference type="EMBL" id="JANEYG010000034">
    <property type="protein sequence ID" value="KAJ8917332.1"/>
    <property type="molecule type" value="Genomic_DNA"/>
</dbReference>
<dbReference type="Pfam" id="PF13499">
    <property type="entry name" value="EF-hand_7"/>
    <property type="match status" value="1"/>
</dbReference>
<dbReference type="Pfam" id="PF01694">
    <property type="entry name" value="Rhomboid"/>
    <property type="match status" value="1"/>
</dbReference>
<dbReference type="Gene3D" id="1.20.1540.10">
    <property type="entry name" value="Rhomboid-like"/>
    <property type="match status" value="1"/>
</dbReference>
<evidence type="ECO:0000256" key="6">
    <source>
        <dbReference type="ARBA" id="ARBA00023136"/>
    </source>
</evidence>
<dbReference type="InterPro" id="IPR011992">
    <property type="entry name" value="EF-hand-dom_pair"/>
</dbReference>
<feature type="domain" description="EF-hand" evidence="8">
    <location>
        <begin position="52"/>
        <end position="87"/>
    </location>
</feature>